<feature type="domain" description="Quinolinate phosphoribosyl transferase C-terminal" evidence="4">
    <location>
        <begin position="104"/>
        <end position="231"/>
    </location>
</feature>
<dbReference type="SUPFAM" id="SSF51690">
    <property type="entry name" value="Nicotinate/Quinolinate PRTase C-terminal domain-like"/>
    <property type="match status" value="1"/>
</dbReference>
<dbReference type="GO" id="GO:0004514">
    <property type="term" value="F:nicotinate-nucleotide diphosphorylase (carboxylating) activity"/>
    <property type="evidence" value="ECO:0007669"/>
    <property type="project" value="UniProtKB-EC"/>
</dbReference>
<evidence type="ECO:0000313" key="7">
    <source>
        <dbReference type="Proteomes" id="UP000789359"/>
    </source>
</evidence>
<dbReference type="EC" id="2.4.2.19" evidence="6"/>
<keyword evidence="7" id="KW-1185">Reference proteome</keyword>
<dbReference type="Proteomes" id="UP000789359">
    <property type="component" value="Unassembled WGS sequence"/>
</dbReference>
<comment type="caution">
    <text evidence="6">The sequence shown here is derived from an EMBL/GenBank/DDBJ whole genome shotgun (WGS) entry which is preliminary data.</text>
</comment>
<evidence type="ECO:0000259" key="5">
    <source>
        <dbReference type="Pfam" id="PF02749"/>
    </source>
</evidence>
<sequence length="236" mass="26445">MHISDSEILAYIAQDLPYFDLTTSLQDVKKQAVLKIFTRQEVVVSCADIAARVAKLLGCEAKIFIQNTQKAKPNDMIVQIFGSYSDVHKAWKLAQIMLEYTCKIATYTNQMTLLAKAENEKCEILTTRKSFPFAKKLCLKAVIEGGGGVHRLGLSDSILFFKNHIIAYANFNEFLAQIPSFKAKMPERKIAVEAESLDQTKELLKAGVDVVQCDKFSPQMLENAVALRDEIYPTQG</sequence>
<keyword evidence="2 6" id="KW-0328">Glycosyltransferase</keyword>
<comment type="similarity">
    <text evidence="1">Belongs to the NadC/ModD family.</text>
</comment>
<evidence type="ECO:0000256" key="2">
    <source>
        <dbReference type="ARBA" id="ARBA00022676"/>
    </source>
</evidence>
<dbReference type="InterPro" id="IPR013785">
    <property type="entry name" value="Aldolase_TIM"/>
</dbReference>
<dbReference type="Gene3D" id="3.20.20.70">
    <property type="entry name" value="Aldolase class I"/>
    <property type="match status" value="1"/>
</dbReference>
<gene>
    <name evidence="6" type="primary">nadC</name>
    <name evidence="6" type="ORF">LMG8286_00511</name>
</gene>
<dbReference type="PANTHER" id="PTHR32179:SF4">
    <property type="entry name" value="PYROPHOSPHORYLASE MODD-RELATED"/>
    <property type="match status" value="1"/>
</dbReference>
<dbReference type="Pfam" id="PF02749">
    <property type="entry name" value="QRPTase_N"/>
    <property type="match status" value="1"/>
</dbReference>
<evidence type="ECO:0000256" key="1">
    <source>
        <dbReference type="ARBA" id="ARBA00009400"/>
    </source>
</evidence>
<name>A0ABM8Q1T0_9BACT</name>
<feature type="domain" description="Quinolinate phosphoribosyl transferase N-terminal" evidence="5">
    <location>
        <begin position="20"/>
        <end position="102"/>
    </location>
</feature>
<evidence type="ECO:0000256" key="3">
    <source>
        <dbReference type="ARBA" id="ARBA00022679"/>
    </source>
</evidence>
<evidence type="ECO:0000259" key="4">
    <source>
        <dbReference type="Pfam" id="PF01729"/>
    </source>
</evidence>
<evidence type="ECO:0000313" key="6">
    <source>
        <dbReference type="EMBL" id="CAD7286735.1"/>
    </source>
</evidence>
<accession>A0ABM8Q1T0</accession>
<dbReference type="Pfam" id="PF01729">
    <property type="entry name" value="QRPTase_C"/>
    <property type="match status" value="1"/>
</dbReference>
<dbReference type="SUPFAM" id="SSF54675">
    <property type="entry name" value="Nicotinate/Quinolinate PRTase N-terminal domain-like"/>
    <property type="match status" value="1"/>
</dbReference>
<dbReference type="InterPro" id="IPR027277">
    <property type="entry name" value="NadC/ModD"/>
</dbReference>
<dbReference type="InterPro" id="IPR022412">
    <property type="entry name" value="Quinolinate_PRibosylTrfase_N"/>
</dbReference>
<dbReference type="InterPro" id="IPR036068">
    <property type="entry name" value="Nicotinate_pribotase-like_C"/>
</dbReference>
<dbReference type="EMBL" id="CAJHOE010000001">
    <property type="protein sequence ID" value="CAD7286735.1"/>
    <property type="molecule type" value="Genomic_DNA"/>
</dbReference>
<reference evidence="6 7" key="1">
    <citation type="submission" date="2020-11" db="EMBL/GenBank/DDBJ databases">
        <authorList>
            <person name="Peeters C."/>
        </authorList>
    </citation>
    <scope>NUCLEOTIDE SEQUENCE [LARGE SCALE GENOMIC DNA]</scope>
    <source>
        <strain evidence="6 7">LMG 8286</strain>
    </source>
</reference>
<dbReference type="InterPro" id="IPR002638">
    <property type="entry name" value="Quinolinate_PRibosylTrfase_C"/>
</dbReference>
<dbReference type="RefSeq" id="WP_230056295.1">
    <property type="nucleotide sequence ID" value="NZ_CAJHOE010000001.1"/>
</dbReference>
<dbReference type="Gene3D" id="3.90.1170.20">
    <property type="entry name" value="Quinolinate phosphoribosyl transferase, N-terminal domain"/>
    <property type="match status" value="1"/>
</dbReference>
<dbReference type="PANTHER" id="PTHR32179">
    <property type="entry name" value="NICOTINATE-NUCLEOTIDE PYROPHOSPHORYLASE [CARBOXYLATING]"/>
    <property type="match status" value="1"/>
</dbReference>
<keyword evidence="3 6" id="KW-0808">Transferase</keyword>
<protein>
    <submittedName>
        <fullName evidence="6">Nicotinate-nucleotide pyrophosphorylase [carboxylating]</fullName>
        <ecNumber evidence="6">2.4.2.19</ecNumber>
    </submittedName>
</protein>
<dbReference type="InterPro" id="IPR037128">
    <property type="entry name" value="Quinolinate_PRibosylTase_N_sf"/>
</dbReference>
<proteinExistence type="inferred from homology"/>
<organism evidence="6 7">
    <name type="scientific">Campylobacter suis</name>
    <dbReference type="NCBI Taxonomy" id="2790657"/>
    <lineage>
        <taxon>Bacteria</taxon>
        <taxon>Pseudomonadati</taxon>
        <taxon>Campylobacterota</taxon>
        <taxon>Epsilonproteobacteria</taxon>
        <taxon>Campylobacterales</taxon>
        <taxon>Campylobacteraceae</taxon>
        <taxon>Campylobacter</taxon>
    </lineage>
</organism>